<dbReference type="Proteomes" id="UP001432027">
    <property type="component" value="Unassembled WGS sequence"/>
</dbReference>
<dbReference type="Gene3D" id="3.40.366.10">
    <property type="entry name" value="Malonyl-Coenzyme A Acyl Carrier Protein, domain 2"/>
    <property type="match status" value="1"/>
</dbReference>
<dbReference type="AlphaFoldDB" id="A0AAV5SFS7"/>
<dbReference type="Gene3D" id="3.30.70.250">
    <property type="entry name" value="Malonyl-CoA ACP transacylase, ACP-binding"/>
    <property type="match status" value="1"/>
</dbReference>
<dbReference type="PANTHER" id="PTHR43775">
    <property type="entry name" value="FATTY ACID SYNTHASE"/>
    <property type="match status" value="1"/>
</dbReference>
<evidence type="ECO:0000259" key="9">
    <source>
        <dbReference type="SMART" id="SM00827"/>
    </source>
</evidence>
<dbReference type="InterPro" id="IPR016036">
    <property type="entry name" value="Malonyl_transacylase_ACP-bd"/>
</dbReference>
<keyword evidence="11" id="KW-1185">Reference proteome</keyword>
<reference evidence="10" key="1">
    <citation type="submission" date="2023-10" db="EMBL/GenBank/DDBJ databases">
        <title>Genome assembly of Pristionchus species.</title>
        <authorList>
            <person name="Yoshida K."/>
            <person name="Sommer R.J."/>
        </authorList>
    </citation>
    <scope>NUCLEOTIDE SEQUENCE</scope>
    <source>
        <strain evidence="10">RS0144</strain>
    </source>
</reference>
<evidence type="ECO:0000256" key="2">
    <source>
        <dbReference type="ARBA" id="ARBA00022516"/>
    </source>
</evidence>
<accession>A0AAV5SFS7</accession>
<dbReference type="InterPro" id="IPR050091">
    <property type="entry name" value="PKS_NRPS_Biosynth_Enz"/>
</dbReference>
<dbReference type="SMART" id="SM00827">
    <property type="entry name" value="PKS_AT"/>
    <property type="match status" value="1"/>
</dbReference>
<feature type="domain" description="Malonyl-CoA:ACP transacylase (MAT)" evidence="9">
    <location>
        <begin position="1"/>
        <end position="293"/>
    </location>
</feature>
<keyword evidence="1" id="KW-0596">Phosphopantetheine</keyword>
<keyword evidence="7" id="KW-0275">Fatty acid biosynthesis</keyword>
<dbReference type="InterPro" id="IPR014043">
    <property type="entry name" value="Acyl_transferase_dom"/>
</dbReference>
<keyword evidence="4" id="KW-0521">NADP</keyword>
<keyword evidence="3" id="KW-0276">Fatty acid metabolism</keyword>
<evidence type="ECO:0000256" key="1">
    <source>
        <dbReference type="ARBA" id="ARBA00022450"/>
    </source>
</evidence>
<dbReference type="SUPFAM" id="SSF55048">
    <property type="entry name" value="Probable ACP-binding domain of malonyl-CoA ACP transacylase"/>
    <property type="match status" value="1"/>
</dbReference>
<dbReference type="Gene3D" id="3.10.129.110">
    <property type="entry name" value="Polyketide synthase dehydratase"/>
    <property type="match status" value="1"/>
</dbReference>
<evidence type="ECO:0000313" key="10">
    <source>
        <dbReference type="EMBL" id="GMS81310.1"/>
    </source>
</evidence>
<dbReference type="PANTHER" id="PTHR43775:SF7">
    <property type="entry name" value="FATTY ACID SYNTHASE"/>
    <property type="match status" value="1"/>
</dbReference>
<evidence type="ECO:0000256" key="3">
    <source>
        <dbReference type="ARBA" id="ARBA00022832"/>
    </source>
</evidence>
<dbReference type="EMBL" id="BTSX01000001">
    <property type="protein sequence ID" value="GMS81310.1"/>
    <property type="molecule type" value="Genomic_DNA"/>
</dbReference>
<feature type="non-terminal residue" evidence="10">
    <location>
        <position position="504"/>
    </location>
</feature>
<keyword evidence="8" id="KW-0511">Multifunctional enzyme</keyword>
<dbReference type="InterPro" id="IPR016035">
    <property type="entry name" value="Acyl_Trfase/lysoPLipase"/>
</dbReference>
<dbReference type="InterPro" id="IPR001227">
    <property type="entry name" value="Ac_transferase_dom_sf"/>
</dbReference>
<keyword evidence="5" id="KW-0560">Oxidoreductase</keyword>
<sequence length="504" mass="54944">GSQWPGMAQKLMVIPAFDESLRASSKCLEEYGVDVYGMLCSSDATPYQNNPLNCILAITTIQIALTDVLEMMGVTPDGIIGHSTGEMGCGYADKAITREETMKLAYQRGAAINGMRGKAGSGAMAAVGMSWADLLEQLPQGVVPACHNGADSVTISGDAEKVAAFCAALTEKGIFAKVVDSSGMAFHSPAMALGREKMLAMMKGVLPVPRERSSRWISTAVKEEDWESDLAATCSAEYHVHNFCSPVLFHEAVMKIPANAVTIELAPHSLMQAVLRRSLPMTVAKIGMMNSRAENELESFLQSIGKIYQAGVSVHIEKLYPAVEFPVPKDTPMLGPMWKWDHSHDFPVIDCAQDSVRGGGVASSGSYPIDPFAQDSKEAYLLDHCIDGRVLYPFTGYMVLAWRTLCKLKGLDYLKTPVVFENINVYSATILSKAIKLDVVITPGTNQFDIIFEDQVTASGTIYLPEDTKRFYYDNLENVPTTSTMSSDNSELDSAEAYKEFLLR</sequence>
<dbReference type="SUPFAM" id="SSF52151">
    <property type="entry name" value="FabD/lysophospholipase-like"/>
    <property type="match status" value="1"/>
</dbReference>
<evidence type="ECO:0000256" key="8">
    <source>
        <dbReference type="ARBA" id="ARBA00023268"/>
    </source>
</evidence>
<organism evidence="10 11">
    <name type="scientific">Pristionchus entomophagus</name>
    <dbReference type="NCBI Taxonomy" id="358040"/>
    <lineage>
        <taxon>Eukaryota</taxon>
        <taxon>Metazoa</taxon>
        <taxon>Ecdysozoa</taxon>
        <taxon>Nematoda</taxon>
        <taxon>Chromadorea</taxon>
        <taxon>Rhabditida</taxon>
        <taxon>Rhabditina</taxon>
        <taxon>Diplogasteromorpha</taxon>
        <taxon>Diplogasteroidea</taxon>
        <taxon>Neodiplogasteridae</taxon>
        <taxon>Pristionchus</taxon>
    </lineage>
</organism>
<dbReference type="GO" id="GO:0006633">
    <property type="term" value="P:fatty acid biosynthetic process"/>
    <property type="evidence" value="ECO:0007669"/>
    <property type="project" value="UniProtKB-KW"/>
</dbReference>
<dbReference type="GO" id="GO:0016491">
    <property type="term" value="F:oxidoreductase activity"/>
    <property type="evidence" value="ECO:0007669"/>
    <property type="project" value="UniProtKB-KW"/>
</dbReference>
<protein>
    <recommendedName>
        <fullName evidence="9">Malonyl-CoA:ACP transacylase (MAT) domain-containing protein</fullName>
    </recommendedName>
</protein>
<keyword evidence="6" id="KW-0443">Lipid metabolism</keyword>
<dbReference type="GO" id="GO:0004312">
    <property type="term" value="F:fatty acid synthase activity"/>
    <property type="evidence" value="ECO:0007669"/>
    <property type="project" value="TreeGrafter"/>
</dbReference>
<keyword evidence="2" id="KW-0444">Lipid biosynthesis</keyword>
<evidence type="ECO:0000256" key="6">
    <source>
        <dbReference type="ARBA" id="ARBA00023098"/>
    </source>
</evidence>
<comment type="caution">
    <text evidence="10">The sequence shown here is derived from an EMBL/GenBank/DDBJ whole genome shotgun (WGS) entry which is preliminary data.</text>
</comment>
<evidence type="ECO:0000256" key="5">
    <source>
        <dbReference type="ARBA" id="ARBA00023002"/>
    </source>
</evidence>
<feature type="non-terminal residue" evidence="10">
    <location>
        <position position="1"/>
    </location>
</feature>
<evidence type="ECO:0000256" key="4">
    <source>
        <dbReference type="ARBA" id="ARBA00022857"/>
    </source>
</evidence>
<dbReference type="InterPro" id="IPR042104">
    <property type="entry name" value="PKS_dehydratase_sf"/>
</dbReference>
<evidence type="ECO:0000313" key="11">
    <source>
        <dbReference type="Proteomes" id="UP001432027"/>
    </source>
</evidence>
<name>A0AAV5SFS7_9BILA</name>
<proteinExistence type="predicted"/>
<evidence type="ECO:0000256" key="7">
    <source>
        <dbReference type="ARBA" id="ARBA00023160"/>
    </source>
</evidence>
<gene>
    <name evidence="10" type="ORF">PENTCL1PPCAC_3485</name>
</gene>
<dbReference type="Pfam" id="PF00698">
    <property type="entry name" value="Acyl_transf_1"/>
    <property type="match status" value="1"/>
</dbReference>